<name>A0A2A9EWN7_9MICO</name>
<organism evidence="2 3">
    <name type="scientific">Isoptericola jiangsuensis</name>
    <dbReference type="NCBI Taxonomy" id="548579"/>
    <lineage>
        <taxon>Bacteria</taxon>
        <taxon>Bacillati</taxon>
        <taxon>Actinomycetota</taxon>
        <taxon>Actinomycetes</taxon>
        <taxon>Micrococcales</taxon>
        <taxon>Promicromonosporaceae</taxon>
        <taxon>Isoptericola</taxon>
    </lineage>
</organism>
<dbReference type="PROSITE" id="PS51257">
    <property type="entry name" value="PROKAR_LIPOPROTEIN"/>
    <property type="match status" value="1"/>
</dbReference>
<sequence length="342" mass="34692">MTTSRQTLALALATALVLVLAGCGGAAPAGTSVVVTASAVPDPGPEEAVEEFFAAFDEIVLTGDTTPWTERSAPGCTYCEAVARYAATFGLGAGVRGARTLEEVGLAGYDVVVLGSTDHGDGTAEVDVRLELLLTDLLPVTPSMVGPDGEIDATSLSTAVAAGPEPARVALAAEGDGWTVTAITGVPADASADGTVAGTVRDDDVDGALAALSRYLEAERQVYLTGDTSAVAALAPRGCADCWTRIALGEQSYRAGYVLTGGRTTLELQRRVTSDEVLGAGTYDPADVVGVYYLDVTVRSEALTLRGGGTTSAQPATSYTLAATVVAAPGGGWEVWQVAELG</sequence>
<dbReference type="Proteomes" id="UP000224130">
    <property type="component" value="Unassembled WGS sequence"/>
</dbReference>
<proteinExistence type="predicted"/>
<dbReference type="AlphaFoldDB" id="A0A2A9EWN7"/>
<feature type="chain" id="PRO_5013355447" evidence="1">
    <location>
        <begin position="27"/>
        <end position="342"/>
    </location>
</feature>
<gene>
    <name evidence="2" type="ORF">ATJ88_1393</name>
</gene>
<reference evidence="2 3" key="1">
    <citation type="submission" date="2017-10" db="EMBL/GenBank/DDBJ databases">
        <title>Sequencing the genomes of 1000 actinobacteria strains.</title>
        <authorList>
            <person name="Klenk H.-P."/>
        </authorList>
    </citation>
    <scope>NUCLEOTIDE SEQUENCE [LARGE SCALE GENOMIC DNA]</scope>
    <source>
        <strain evidence="2 3">DSM 21863</strain>
    </source>
</reference>
<accession>A0A2A9EWN7</accession>
<dbReference type="EMBL" id="PDJJ01000001">
    <property type="protein sequence ID" value="PFG42722.1"/>
    <property type="molecule type" value="Genomic_DNA"/>
</dbReference>
<comment type="caution">
    <text evidence="2">The sequence shown here is derived from an EMBL/GenBank/DDBJ whole genome shotgun (WGS) entry which is preliminary data.</text>
</comment>
<evidence type="ECO:0000313" key="2">
    <source>
        <dbReference type="EMBL" id="PFG42722.1"/>
    </source>
</evidence>
<evidence type="ECO:0000256" key="1">
    <source>
        <dbReference type="SAM" id="SignalP"/>
    </source>
</evidence>
<feature type="signal peptide" evidence="1">
    <location>
        <begin position="1"/>
        <end position="26"/>
    </location>
</feature>
<evidence type="ECO:0000313" key="3">
    <source>
        <dbReference type="Proteomes" id="UP000224130"/>
    </source>
</evidence>
<keyword evidence="1" id="KW-0732">Signal</keyword>
<dbReference type="RefSeq" id="WP_098463183.1">
    <property type="nucleotide sequence ID" value="NZ_PDJJ01000001.1"/>
</dbReference>
<protein>
    <submittedName>
        <fullName evidence="2">Uncharacterized protein</fullName>
    </submittedName>
</protein>
<keyword evidence="3" id="KW-1185">Reference proteome</keyword>